<feature type="chain" id="PRO_5019507963" evidence="1">
    <location>
        <begin position="21"/>
        <end position="408"/>
    </location>
</feature>
<keyword evidence="1" id="KW-0732">Signal</keyword>
<gene>
    <name evidence="3" type="primary">yaiO</name>
    <name evidence="3" type="ORF">D0X99_13080</name>
</gene>
<name>A0A418PQ93_9BACT</name>
<dbReference type="Proteomes" id="UP000283522">
    <property type="component" value="Unassembled WGS sequence"/>
</dbReference>
<evidence type="ECO:0000256" key="1">
    <source>
        <dbReference type="SAM" id="SignalP"/>
    </source>
</evidence>
<organism evidence="3 4">
    <name type="scientific">Algoriphagus lacus</name>
    <dbReference type="NCBI Taxonomy" id="2056311"/>
    <lineage>
        <taxon>Bacteria</taxon>
        <taxon>Pseudomonadati</taxon>
        <taxon>Bacteroidota</taxon>
        <taxon>Cytophagia</taxon>
        <taxon>Cytophagales</taxon>
        <taxon>Cyclobacteriaceae</taxon>
        <taxon>Algoriphagus</taxon>
    </lineage>
</organism>
<dbReference type="RefSeq" id="WP_119478285.1">
    <property type="nucleotide sequence ID" value="NZ_QXML01000006.1"/>
</dbReference>
<accession>A0A418PQ93</accession>
<dbReference type="NCBIfam" id="TIGR04390">
    <property type="entry name" value="OMP_YaiO_dom"/>
    <property type="match status" value="1"/>
</dbReference>
<dbReference type="Gene3D" id="1.25.40.10">
    <property type="entry name" value="Tetratricopeptide repeat domain"/>
    <property type="match status" value="1"/>
</dbReference>
<reference evidence="3 4" key="1">
    <citation type="submission" date="2018-09" db="EMBL/GenBank/DDBJ databases">
        <authorList>
            <person name="Wang X."/>
            <person name="Du Z."/>
        </authorList>
    </citation>
    <scope>NUCLEOTIDE SEQUENCE [LARGE SCALE GENOMIC DNA]</scope>
    <source>
        <strain evidence="3 4">N3</strain>
    </source>
</reference>
<dbReference type="OrthoDB" id="742239at2"/>
<evidence type="ECO:0000313" key="4">
    <source>
        <dbReference type="Proteomes" id="UP000283522"/>
    </source>
</evidence>
<dbReference type="SUPFAM" id="SSF48452">
    <property type="entry name" value="TPR-like"/>
    <property type="match status" value="1"/>
</dbReference>
<keyword evidence="4" id="KW-1185">Reference proteome</keyword>
<evidence type="ECO:0000313" key="3">
    <source>
        <dbReference type="EMBL" id="RIW14487.1"/>
    </source>
</evidence>
<dbReference type="InterPro" id="IPR030887">
    <property type="entry name" value="Beta-barrel_YaiO"/>
</dbReference>
<feature type="signal peptide" evidence="1">
    <location>
        <begin position="1"/>
        <end position="20"/>
    </location>
</feature>
<dbReference type="EMBL" id="QXML01000006">
    <property type="protein sequence ID" value="RIW14487.1"/>
    <property type="molecule type" value="Genomic_DNA"/>
</dbReference>
<sequence length="408" mass="46640">MKKRLITLIAFIAVVFSAKSQDTFDPDELLAQARTLILDGKYTEGRKIAFRALDKYPNYADILILVGRSYSWEGKNDSASIFLDRAIIASPTYTDGYSAYLDNLTWAEQYDKAKDILAKAKSNLGSPIPDEITYRESRLYYYQEQYEEAFALAEPLFDKGFAQEGMLGYMQNLQRLRRTNAIGATYDYDTFQDEISPWHTWSVYGRTRTNLTGALIARVTQSARFDDFGTLYELDAYPSIGKNGYAYLNVGGSRASFFPKFRFGASYYHNLPKAWEIEGGYRYLGFTEVTNIITGSLGKYAGNWWINLRLNVIPDGSSTGTSSQLTARYYFKTSEDFFSLQLGTGVSPDEETRDQTQLLNSYRARLGYQQLISPKFMIYGYTGYSRDELSTDNFRNNINISLGMEYRF</sequence>
<dbReference type="InterPro" id="IPR011990">
    <property type="entry name" value="TPR-like_helical_dom_sf"/>
</dbReference>
<feature type="domain" description="YaiO beta-barrel" evidence="2">
    <location>
        <begin position="180"/>
        <end position="350"/>
    </location>
</feature>
<proteinExistence type="predicted"/>
<comment type="caution">
    <text evidence="3">The sequence shown here is derived from an EMBL/GenBank/DDBJ whole genome shotgun (WGS) entry which is preliminary data.</text>
</comment>
<evidence type="ECO:0000259" key="2">
    <source>
        <dbReference type="Pfam" id="PF19413"/>
    </source>
</evidence>
<dbReference type="Pfam" id="PF19413">
    <property type="entry name" value="YaiO"/>
    <property type="match status" value="1"/>
</dbReference>
<dbReference type="AlphaFoldDB" id="A0A418PQ93"/>
<protein>
    <submittedName>
        <fullName evidence="3">YaiO family outer membrane beta-barrel protein</fullName>
    </submittedName>
</protein>